<protein>
    <submittedName>
        <fullName evidence="5">SGS domain-containing protein</fullName>
    </submittedName>
</protein>
<name>A0AAJ0FDF9_9PEZI</name>
<dbReference type="Gene3D" id="2.60.40.790">
    <property type="match status" value="1"/>
</dbReference>
<dbReference type="PROSITE" id="PS51048">
    <property type="entry name" value="SGS"/>
    <property type="match status" value="1"/>
</dbReference>
<accession>A0AAJ0FDF9</accession>
<dbReference type="SUPFAM" id="SSF48452">
    <property type="entry name" value="TPR-like"/>
    <property type="match status" value="1"/>
</dbReference>
<dbReference type="InterPro" id="IPR008978">
    <property type="entry name" value="HSP20-like_chaperone"/>
</dbReference>
<evidence type="ECO:0000313" key="5">
    <source>
        <dbReference type="EMBL" id="KAK1757140.1"/>
    </source>
</evidence>
<evidence type="ECO:0000259" key="4">
    <source>
        <dbReference type="PROSITE" id="PS51203"/>
    </source>
</evidence>
<dbReference type="PANTHER" id="PTHR45862">
    <property type="entry name" value="PROTEIN SGT1 HOMOLOG"/>
    <property type="match status" value="1"/>
</dbReference>
<dbReference type="CDD" id="cd06466">
    <property type="entry name" value="p23_CS_SGT1_like"/>
    <property type="match status" value="1"/>
</dbReference>
<evidence type="ECO:0000256" key="2">
    <source>
        <dbReference type="SAM" id="MobiDB-lite"/>
    </source>
</evidence>
<dbReference type="GO" id="GO:0051087">
    <property type="term" value="F:protein-folding chaperone binding"/>
    <property type="evidence" value="ECO:0007669"/>
    <property type="project" value="InterPro"/>
</dbReference>
<evidence type="ECO:0000256" key="1">
    <source>
        <dbReference type="ARBA" id="ARBA00008509"/>
    </source>
</evidence>
<feature type="region of interest" description="Disordered" evidence="2">
    <location>
        <begin position="206"/>
        <end position="253"/>
    </location>
</feature>
<dbReference type="PROSITE" id="PS51203">
    <property type="entry name" value="CS"/>
    <property type="match status" value="1"/>
</dbReference>
<dbReference type="Pfam" id="PF05002">
    <property type="entry name" value="SGS"/>
    <property type="match status" value="1"/>
</dbReference>
<feature type="region of interest" description="Disordered" evidence="2">
    <location>
        <begin position="504"/>
        <end position="523"/>
    </location>
</feature>
<keyword evidence="6" id="KW-1185">Reference proteome</keyword>
<evidence type="ECO:0000259" key="3">
    <source>
        <dbReference type="PROSITE" id="PS51048"/>
    </source>
</evidence>
<dbReference type="Pfam" id="PF04969">
    <property type="entry name" value="CS"/>
    <property type="match status" value="1"/>
</dbReference>
<organism evidence="5 6">
    <name type="scientific">Echria macrotheca</name>
    <dbReference type="NCBI Taxonomy" id="438768"/>
    <lineage>
        <taxon>Eukaryota</taxon>
        <taxon>Fungi</taxon>
        <taxon>Dikarya</taxon>
        <taxon>Ascomycota</taxon>
        <taxon>Pezizomycotina</taxon>
        <taxon>Sordariomycetes</taxon>
        <taxon>Sordariomycetidae</taxon>
        <taxon>Sordariales</taxon>
        <taxon>Schizotheciaceae</taxon>
        <taxon>Echria</taxon>
    </lineage>
</organism>
<comment type="similarity">
    <text evidence="1">Belongs to the SGT1 family.</text>
</comment>
<sequence length="523" mass="58726">MSMSSTTAGQQGLEAVRNKKWEEAIPLLDKGLSASNSPLWLLARSEAHCQLKHYDQALVDAERALLAAADRGNRQLMSDAEYRRSIVYQRLGRLADSDCCARWSISLMQGFKASEDDGVTKDIDEAGNYTATYDKMVTQIAQQKTYAGKKREHHQAIYDNKVRAMREQDEPFLKPKRDKATENGMERRKSWRCLVLRALEKLPENDPGRKVTVTKFPSKPATQTLPDTAGGDSEDSDIDVSESKDSDESKKEARRKLEALCKEAAFREAAAERKQEQAIEVAPQQVHSNQELQATRVAYYQTNDKFSISFFCKNIDKNAFQVGFFERQVRMGPLPPRKSVPSPLEVNTPESVSTLLLKEKIVPSSGTFTVTPSKVEIVMQKATPGEKWSWWGWEVIGFVEPGTEHIVCRHLNGYPQDDIIKRLLHEGSKSEPIGPPPYPTSSKRAVKDWEKIVLDEDAEADEGDINGFFKKLYAGASPEQQRAMMKSFTESNGTALSMNWDDVQKGKVGMSPPDGVEAKKWDA</sequence>
<dbReference type="InterPro" id="IPR007699">
    <property type="entry name" value="SGS_dom"/>
</dbReference>
<dbReference type="InterPro" id="IPR011990">
    <property type="entry name" value="TPR-like_helical_dom_sf"/>
</dbReference>
<feature type="compositionally biased region" description="Basic and acidic residues" evidence="2">
    <location>
        <begin position="241"/>
        <end position="253"/>
    </location>
</feature>
<dbReference type="InterPro" id="IPR007052">
    <property type="entry name" value="CS_dom"/>
</dbReference>
<dbReference type="EMBL" id="MU839831">
    <property type="protein sequence ID" value="KAK1757140.1"/>
    <property type="molecule type" value="Genomic_DNA"/>
</dbReference>
<proteinExistence type="inferred from homology"/>
<dbReference type="Proteomes" id="UP001239445">
    <property type="component" value="Unassembled WGS sequence"/>
</dbReference>
<comment type="caution">
    <text evidence="5">The sequence shown here is derived from an EMBL/GenBank/DDBJ whole genome shotgun (WGS) entry which is preliminary data.</text>
</comment>
<dbReference type="AlphaFoldDB" id="A0AAJ0FDF9"/>
<reference evidence="5" key="1">
    <citation type="submission" date="2023-06" db="EMBL/GenBank/DDBJ databases">
        <title>Genome-scale phylogeny and comparative genomics of the fungal order Sordariales.</title>
        <authorList>
            <consortium name="Lawrence Berkeley National Laboratory"/>
            <person name="Hensen N."/>
            <person name="Bonometti L."/>
            <person name="Westerberg I."/>
            <person name="Brannstrom I.O."/>
            <person name="Guillou S."/>
            <person name="Cros-Aarteil S."/>
            <person name="Calhoun S."/>
            <person name="Haridas S."/>
            <person name="Kuo A."/>
            <person name="Mondo S."/>
            <person name="Pangilinan J."/>
            <person name="Riley R."/>
            <person name="Labutti K."/>
            <person name="Andreopoulos B."/>
            <person name="Lipzen A."/>
            <person name="Chen C."/>
            <person name="Yanf M."/>
            <person name="Daum C."/>
            <person name="Ng V."/>
            <person name="Clum A."/>
            <person name="Steindorff A."/>
            <person name="Ohm R."/>
            <person name="Martin F."/>
            <person name="Silar P."/>
            <person name="Natvig D."/>
            <person name="Lalanne C."/>
            <person name="Gautier V."/>
            <person name="Ament-Velasquez S.L."/>
            <person name="Kruys A."/>
            <person name="Hutchinson M.I."/>
            <person name="Powell A.J."/>
            <person name="Barry K."/>
            <person name="Miller A.N."/>
            <person name="Grigoriev I.V."/>
            <person name="Debuchy R."/>
            <person name="Gladieux P."/>
            <person name="Thoren M.H."/>
            <person name="Johannesson H."/>
        </authorList>
    </citation>
    <scope>NUCLEOTIDE SEQUENCE</scope>
    <source>
        <strain evidence="5">PSN4</strain>
    </source>
</reference>
<dbReference type="InterPro" id="IPR044563">
    <property type="entry name" value="Sgt1-like"/>
</dbReference>
<dbReference type="SUPFAM" id="SSF49764">
    <property type="entry name" value="HSP20-like chaperones"/>
    <property type="match status" value="1"/>
</dbReference>
<gene>
    <name evidence="5" type="ORF">QBC47DRAFT_378489</name>
</gene>
<feature type="domain" description="SGS" evidence="3">
    <location>
        <begin position="437"/>
        <end position="523"/>
    </location>
</feature>
<dbReference type="Gene3D" id="1.25.40.10">
    <property type="entry name" value="Tetratricopeptide repeat domain"/>
    <property type="match status" value="1"/>
</dbReference>
<feature type="domain" description="CS" evidence="4">
    <location>
        <begin position="292"/>
        <end position="395"/>
    </location>
</feature>
<evidence type="ECO:0000313" key="6">
    <source>
        <dbReference type="Proteomes" id="UP001239445"/>
    </source>
</evidence>